<feature type="transmembrane region" description="Helical" evidence="8">
    <location>
        <begin position="166"/>
        <end position="188"/>
    </location>
</feature>
<dbReference type="CDD" id="cd00075">
    <property type="entry name" value="HATPase"/>
    <property type="match status" value="1"/>
</dbReference>
<keyword evidence="5 10" id="KW-0418">Kinase</keyword>
<dbReference type="InterPro" id="IPR036890">
    <property type="entry name" value="HATPase_C_sf"/>
</dbReference>
<evidence type="ECO:0000256" key="7">
    <source>
        <dbReference type="SAM" id="Coils"/>
    </source>
</evidence>
<keyword evidence="6" id="KW-0902">Two-component regulatory system</keyword>
<evidence type="ECO:0000256" key="4">
    <source>
        <dbReference type="ARBA" id="ARBA00022679"/>
    </source>
</evidence>
<evidence type="ECO:0000256" key="1">
    <source>
        <dbReference type="ARBA" id="ARBA00000085"/>
    </source>
</evidence>
<dbReference type="InterPro" id="IPR003661">
    <property type="entry name" value="HisK_dim/P_dom"/>
</dbReference>
<dbReference type="OrthoDB" id="1933776at2"/>
<proteinExistence type="predicted"/>
<protein>
    <recommendedName>
        <fullName evidence="2">histidine kinase</fullName>
        <ecNumber evidence="2">2.7.13.3</ecNumber>
    </recommendedName>
</protein>
<dbReference type="InterPro" id="IPR036097">
    <property type="entry name" value="HisK_dim/P_sf"/>
</dbReference>
<comment type="catalytic activity">
    <reaction evidence="1">
        <text>ATP + protein L-histidine = ADP + protein N-phospho-L-histidine.</text>
        <dbReference type="EC" id="2.7.13.3"/>
    </reaction>
</comment>
<keyword evidence="7" id="KW-0175">Coiled coil</keyword>
<accession>A0A4R4KMK4</accession>
<evidence type="ECO:0000256" key="3">
    <source>
        <dbReference type="ARBA" id="ARBA00022553"/>
    </source>
</evidence>
<dbReference type="SMART" id="SM00387">
    <property type="entry name" value="HATPase_c"/>
    <property type="match status" value="1"/>
</dbReference>
<feature type="coiled-coil region" evidence="7">
    <location>
        <begin position="238"/>
        <end position="265"/>
    </location>
</feature>
<dbReference type="Pfam" id="PF00512">
    <property type="entry name" value="HisKA"/>
    <property type="match status" value="1"/>
</dbReference>
<comment type="caution">
    <text evidence="10">The sequence shown here is derived from an EMBL/GenBank/DDBJ whole genome shotgun (WGS) entry which is preliminary data.</text>
</comment>
<keyword evidence="11" id="KW-1185">Reference proteome</keyword>
<dbReference type="SUPFAM" id="SSF47384">
    <property type="entry name" value="Homodimeric domain of signal transducing histidine kinase"/>
    <property type="match status" value="1"/>
</dbReference>
<evidence type="ECO:0000259" key="9">
    <source>
        <dbReference type="PROSITE" id="PS50109"/>
    </source>
</evidence>
<dbReference type="CDD" id="cd00082">
    <property type="entry name" value="HisKA"/>
    <property type="match status" value="1"/>
</dbReference>
<dbReference type="InterPro" id="IPR005467">
    <property type="entry name" value="His_kinase_dom"/>
</dbReference>
<dbReference type="InterPro" id="IPR004358">
    <property type="entry name" value="Sig_transdc_His_kin-like_C"/>
</dbReference>
<dbReference type="PRINTS" id="PR00344">
    <property type="entry name" value="BCTRLSENSOR"/>
</dbReference>
<keyword evidence="3" id="KW-0597">Phosphoprotein</keyword>
<dbReference type="Gene3D" id="3.30.565.10">
    <property type="entry name" value="Histidine kinase-like ATPase, C-terminal domain"/>
    <property type="match status" value="1"/>
</dbReference>
<reference evidence="10 11" key="1">
    <citation type="submission" date="2019-02" db="EMBL/GenBank/DDBJ databases">
        <title>Arundinibacter roseus gen. nov., sp. nov., a new member of the family Cytophagaceae.</title>
        <authorList>
            <person name="Szuroczki S."/>
            <person name="Khayer B."/>
            <person name="Sproer C."/>
            <person name="Toumi M."/>
            <person name="Szabo A."/>
            <person name="Felfoldi T."/>
            <person name="Schumann P."/>
            <person name="Toth E."/>
        </authorList>
    </citation>
    <scope>NUCLEOTIDE SEQUENCE [LARGE SCALE GENOMIC DNA]</scope>
    <source>
        <strain evidence="10 11">DMA-k-7a</strain>
    </source>
</reference>
<dbReference type="RefSeq" id="WP_132114126.1">
    <property type="nucleotide sequence ID" value="NZ_SMJU01000001.1"/>
</dbReference>
<keyword evidence="8" id="KW-1133">Transmembrane helix</keyword>
<evidence type="ECO:0000256" key="5">
    <source>
        <dbReference type="ARBA" id="ARBA00022777"/>
    </source>
</evidence>
<evidence type="ECO:0000256" key="2">
    <source>
        <dbReference type="ARBA" id="ARBA00012438"/>
    </source>
</evidence>
<dbReference type="Pfam" id="PF02518">
    <property type="entry name" value="HATPase_c"/>
    <property type="match status" value="1"/>
</dbReference>
<evidence type="ECO:0000256" key="6">
    <source>
        <dbReference type="ARBA" id="ARBA00023012"/>
    </source>
</evidence>
<dbReference type="PROSITE" id="PS50109">
    <property type="entry name" value="HIS_KIN"/>
    <property type="match status" value="1"/>
</dbReference>
<dbReference type="EC" id="2.7.13.3" evidence="2"/>
<dbReference type="InterPro" id="IPR050736">
    <property type="entry name" value="Sensor_HK_Regulatory"/>
</dbReference>
<dbReference type="Proteomes" id="UP000295706">
    <property type="component" value="Unassembled WGS sequence"/>
</dbReference>
<feature type="domain" description="Histidine kinase" evidence="9">
    <location>
        <begin position="203"/>
        <end position="414"/>
    </location>
</feature>
<evidence type="ECO:0000313" key="11">
    <source>
        <dbReference type="Proteomes" id="UP000295706"/>
    </source>
</evidence>
<keyword evidence="8" id="KW-0812">Transmembrane</keyword>
<evidence type="ECO:0000313" key="10">
    <source>
        <dbReference type="EMBL" id="TDB69233.1"/>
    </source>
</evidence>
<dbReference type="PANTHER" id="PTHR43711:SF1">
    <property type="entry name" value="HISTIDINE KINASE 1"/>
    <property type="match status" value="1"/>
</dbReference>
<gene>
    <name evidence="10" type="ORF">EZE20_02560</name>
</gene>
<keyword evidence="8" id="KW-0472">Membrane</keyword>
<dbReference type="SUPFAM" id="SSF55874">
    <property type="entry name" value="ATPase domain of HSP90 chaperone/DNA topoisomerase II/histidine kinase"/>
    <property type="match status" value="1"/>
</dbReference>
<organism evidence="10 11">
    <name type="scientific">Arundinibacter roseus</name>
    <dbReference type="NCBI Taxonomy" id="2070510"/>
    <lineage>
        <taxon>Bacteria</taxon>
        <taxon>Pseudomonadati</taxon>
        <taxon>Bacteroidota</taxon>
        <taxon>Cytophagia</taxon>
        <taxon>Cytophagales</taxon>
        <taxon>Spirosomataceae</taxon>
        <taxon>Arundinibacter</taxon>
    </lineage>
</organism>
<name>A0A4R4KMK4_9BACT</name>
<dbReference type="Gene3D" id="1.10.287.130">
    <property type="match status" value="1"/>
</dbReference>
<dbReference type="EMBL" id="SMJU01000001">
    <property type="protein sequence ID" value="TDB69233.1"/>
    <property type="molecule type" value="Genomic_DNA"/>
</dbReference>
<keyword evidence="4" id="KW-0808">Transferase</keyword>
<dbReference type="PANTHER" id="PTHR43711">
    <property type="entry name" value="TWO-COMPONENT HISTIDINE KINASE"/>
    <property type="match status" value="1"/>
</dbReference>
<sequence length="414" mass="47828">MSRRTIRWLVVLSALSIIGVLIMQMYWVNRTLELRNRQFNQRVHVALHDVAQQLSQVSGVMQSANPVEQLSPDYFLVNTNATTQPEVLEHYIRESFQKHSLITDFELGIYDCTTDRMRYGMLLSTRNSDKSPATTADWIKTDKYPYYFGIRFPQQENYMAGDLEGWIWSSVIVLIAVSFFSYALFVILRQKQLSEVQRDFINNMTHELQTPISTLRIAADVLNTPTIINQPERHRRYVRIVEEEITRLQRQVEMVLNMAKAERNKLALDLEWLDAHEVIAAISRPYQDRITILLDASSSYIEADRLHFGNLVNNLIDNALKYSPENPKVVVKTSNSGTLFVLEVEDNGIGIAPEFQKKVFQKFYRVPSGNIHNVKGFGIGLSYVQQIVKAHRWKLSLLSSEQTGSRFTIQMPHK</sequence>
<dbReference type="GO" id="GO:0000155">
    <property type="term" value="F:phosphorelay sensor kinase activity"/>
    <property type="evidence" value="ECO:0007669"/>
    <property type="project" value="InterPro"/>
</dbReference>
<dbReference type="AlphaFoldDB" id="A0A4R4KMK4"/>
<dbReference type="InterPro" id="IPR003594">
    <property type="entry name" value="HATPase_dom"/>
</dbReference>
<evidence type="ECO:0000256" key="8">
    <source>
        <dbReference type="SAM" id="Phobius"/>
    </source>
</evidence>
<dbReference type="SMART" id="SM00388">
    <property type="entry name" value="HisKA"/>
    <property type="match status" value="1"/>
</dbReference>
<feature type="transmembrane region" description="Helical" evidence="8">
    <location>
        <begin position="7"/>
        <end position="27"/>
    </location>
</feature>